<keyword evidence="2" id="KW-0560">Oxidoreductase</keyword>
<evidence type="ECO:0000256" key="3">
    <source>
        <dbReference type="RuleBase" id="RU000363"/>
    </source>
</evidence>
<organism evidence="4 5">
    <name type="scientific">Circinella minor</name>
    <dbReference type="NCBI Taxonomy" id="1195481"/>
    <lineage>
        <taxon>Eukaryota</taxon>
        <taxon>Fungi</taxon>
        <taxon>Fungi incertae sedis</taxon>
        <taxon>Mucoromycota</taxon>
        <taxon>Mucoromycotina</taxon>
        <taxon>Mucoromycetes</taxon>
        <taxon>Mucorales</taxon>
        <taxon>Lichtheimiaceae</taxon>
        <taxon>Circinella</taxon>
    </lineage>
</organism>
<dbReference type="InterPro" id="IPR002347">
    <property type="entry name" value="SDR_fam"/>
</dbReference>
<gene>
    <name evidence="4" type="ORF">INT45_011107</name>
</gene>
<name>A0A8H7SGV7_9FUNG</name>
<dbReference type="Proteomes" id="UP000646827">
    <property type="component" value="Unassembled WGS sequence"/>
</dbReference>
<dbReference type="SUPFAM" id="SSF51735">
    <property type="entry name" value="NAD(P)-binding Rossmann-fold domains"/>
    <property type="match status" value="1"/>
</dbReference>
<evidence type="ECO:0000256" key="2">
    <source>
        <dbReference type="ARBA" id="ARBA00023002"/>
    </source>
</evidence>
<evidence type="ECO:0000313" key="5">
    <source>
        <dbReference type="Proteomes" id="UP000646827"/>
    </source>
</evidence>
<keyword evidence="5" id="KW-1185">Reference proteome</keyword>
<dbReference type="PRINTS" id="PR00080">
    <property type="entry name" value="SDRFAMILY"/>
</dbReference>
<accession>A0A8H7SGV7</accession>
<dbReference type="GO" id="GO:0005737">
    <property type="term" value="C:cytoplasm"/>
    <property type="evidence" value="ECO:0007669"/>
    <property type="project" value="TreeGrafter"/>
</dbReference>
<evidence type="ECO:0000256" key="1">
    <source>
        <dbReference type="ARBA" id="ARBA00006484"/>
    </source>
</evidence>
<dbReference type="GO" id="GO:0016616">
    <property type="term" value="F:oxidoreductase activity, acting on the CH-OH group of donors, NAD or NADP as acceptor"/>
    <property type="evidence" value="ECO:0007669"/>
    <property type="project" value="TreeGrafter"/>
</dbReference>
<sequence>MTKTLEGKVAVITGASRNIGKHVAAEMINRGAKVVIGDILDAEGEATIKEFNEKAGTKVAAYIHTDVTKYEDNKALFALAEKEFGGVDIAFLNAGIGSNANTMFLPFNDSLDDRMLDINTTAVVKGSKVAILYMAKRGGGVIVNTASVAGFLCSPAVGIYTASKHGVVGWTRSNAIFEHVCGVRMNAVCPYWVETELAGDLGNNVHQDPFATMVANSPRTKVETVVEAVLTLVEDKSRNALPGNVIRAQEPIAVYPEILNENSKAVSDTYIQETIPYYKKRLAEALEREGI</sequence>
<dbReference type="Pfam" id="PF00106">
    <property type="entry name" value="adh_short"/>
    <property type="match status" value="1"/>
</dbReference>
<dbReference type="OrthoDB" id="5840532at2759"/>
<dbReference type="PANTHER" id="PTHR44229:SF4">
    <property type="entry name" value="15-HYDROXYPROSTAGLANDIN DEHYDROGENASE [NAD(+)]"/>
    <property type="match status" value="1"/>
</dbReference>
<proteinExistence type="inferred from homology"/>
<dbReference type="InterPro" id="IPR036291">
    <property type="entry name" value="NAD(P)-bd_dom_sf"/>
</dbReference>
<dbReference type="PANTHER" id="PTHR44229">
    <property type="entry name" value="15-HYDROXYPROSTAGLANDIN DEHYDROGENASE [NAD(+)]"/>
    <property type="match status" value="1"/>
</dbReference>
<comment type="caution">
    <text evidence="4">The sequence shown here is derived from an EMBL/GenBank/DDBJ whole genome shotgun (WGS) entry which is preliminary data.</text>
</comment>
<evidence type="ECO:0000313" key="4">
    <source>
        <dbReference type="EMBL" id="KAG2228315.1"/>
    </source>
</evidence>
<comment type="similarity">
    <text evidence="1 3">Belongs to the short-chain dehydrogenases/reductases (SDR) family.</text>
</comment>
<dbReference type="Gene3D" id="3.40.50.720">
    <property type="entry name" value="NAD(P)-binding Rossmann-like Domain"/>
    <property type="match status" value="1"/>
</dbReference>
<reference evidence="4 5" key="1">
    <citation type="submission" date="2020-12" db="EMBL/GenBank/DDBJ databases">
        <title>Metabolic potential, ecology and presence of endohyphal bacteria is reflected in genomic diversity of Mucoromycotina.</title>
        <authorList>
            <person name="Muszewska A."/>
            <person name="Okrasinska A."/>
            <person name="Steczkiewicz K."/>
            <person name="Drgas O."/>
            <person name="Orlowska M."/>
            <person name="Perlinska-Lenart U."/>
            <person name="Aleksandrzak-Piekarczyk T."/>
            <person name="Szatraj K."/>
            <person name="Zielenkiewicz U."/>
            <person name="Pilsyk S."/>
            <person name="Malc E."/>
            <person name="Mieczkowski P."/>
            <person name="Kruszewska J.S."/>
            <person name="Biernat P."/>
            <person name="Pawlowska J."/>
        </authorList>
    </citation>
    <scope>NUCLEOTIDE SEQUENCE [LARGE SCALE GENOMIC DNA]</scope>
    <source>
        <strain evidence="4 5">CBS 142.35</strain>
    </source>
</reference>
<protein>
    <submittedName>
        <fullName evidence="4">Uncharacterized protein</fullName>
    </submittedName>
</protein>
<dbReference type="EMBL" id="JAEPRB010000001">
    <property type="protein sequence ID" value="KAG2228315.1"/>
    <property type="molecule type" value="Genomic_DNA"/>
</dbReference>
<dbReference type="AlphaFoldDB" id="A0A8H7SGV7"/>
<dbReference type="PRINTS" id="PR00081">
    <property type="entry name" value="GDHRDH"/>
</dbReference>